<feature type="transmembrane region" description="Helical" evidence="1">
    <location>
        <begin position="243"/>
        <end position="265"/>
    </location>
</feature>
<comment type="caution">
    <text evidence="2">The sequence shown here is derived from an EMBL/GenBank/DDBJ whole genome shotgun (WGS) entry which is preliminary data.</text>
</comment>
<evidence type="ECO:0000313" key="3">
    <source>
        <dbReference type="Proteomes" id="UP001218218"/>
    </source>
</evidence>
<dbReference type="Proteomes" id="UP001218218">
    <property type="component" value="Unassembled WGS sequence"/>
</dbReference>
<keyword evidence="1" id="KW-1133">Transmembrane helix</keyword>
<evidence type="ECO:0000313" key="2">
    <source>
        <dbReference type="EMBL" id="KAJ7301961.1"/>
    </source>
</evidence>
<reference evidence="2" key="1">
    <citation type="submission" date="2023-03" db="EMBL/GenBank/DDBJ databases">
        <title>Massive genome expansion in bonnet fungi (Mycena s.s.) driven by repeated elements and novel gene families across ecological guilds.</title>
        <authorList>
            <consortium name="Lawrence Berkeley National Laboratory"/>
            <person name="Harder C.B."/>
            <person name="Miyauchi S."/>
            <person name="Viragh M."/>
            <person name="Kuo A."/>
            <person name="Thoen E."/>
            <person name="Andreopoulos B."/>
            <person name="Lu D."/>
            <person name="Skrede I."/>
            <person name="Drula E."/>
            <person name="Henrissat B."/>
            <person name="Morin E."/>
            <person name="Kohler A."/>
            <person name="Barry K."/>
            <person name="LaButti K."/>
            <person name="Morin E."/>
            <person name="Salamov A."/>
            <person name="Lipzen A."/>
            <person name="Mereny Z."/>
            <person name="Hegedus B."/>
            <person name="Baldrian P."/>
            <person name="Stursova M."/>
            <person name="Weitz H."/>
            <person name="Taylor A."/>
            <person name="Grigoriev I.V."/>
            <person name="Nagy L.G."/>
            <person name="Martin F."/>
            <person name="Kauserud H."/>
        </authorList>
    </citation>
    <scope>NUCLEOTIDE SEQUENCE</scope>
    <source>
        <strain evidence="2">CBHHK002</strain>
    </source>
</reference>
<proteinExistence type="predicted"/>
<feature type="transmembrane region" description="Helical" evidence="1">
    <location>
        <begin position="212"/>
        <end position="231"/>
    </location>
</feature>
<protein>
    <submittedName>
        <fullName evidence="2">Uncharacterized protein</fullName>
    </submittedName>
</protein>
<keyword evidence="1" id="KW-0812">Transmembrane</keyword>
<name>A0AAD7E7P2_9AGAR</name>
<organism evidence="2 3">
    <name type="scientific">Mycena albidolilacea</name>
    <dbReference type="NCBI Taxonomy" id="1033008"/>
    <lineage>
        <taxon>Eukaryota</taxon>
        <taxon>Fungi</taxon>
        <taxon>Dikarya</taxon>
        <taxon>Basidiomycota</taxon>
        <taxon>Agaricomycotina</taxon>
        <taxon>Agaricomycetes</taxon>
        <taxon>Agaricomycetidae</taxon>
        <taxon>Agaricales</taxon>
        <taxon>Marasmiineae</taxon>
        <taxon>Mycenaceae</taxon>
        <taxon>Mycena</taxon>
    </lineage>
</organism>
<feature type="transmembrane region" description="Helical" evidence="1">
    <location>
        <begin position="51"/>
        <end position="71"/>
    </location>
</feature>
<sequence>MPRRSPDTQTSTQRTVLGLAIAGVTVTAALLILYGYAAWNTYLDRVSFRLLVYALLAHLVFGIAVVLNTMTEHPGWRCNLQSFAGNLSLMVSAGMFFCMAINLQWSVDGTCWFSSTDHAEKMRWLIGTQTFWILLASLGEVSAFLIILGHLVIYEVHSFPPHYGGQTLTMTHRKLDKRRLRADTELSATHTSEASRRAGSTILKFRNIILRIGLYPFVSCFLNISNAVILLQNEHKKFMRRSWPLLLTELVVFAGRPLIYGLLAATDPMRGISLRFLPQLFRLSPAIHDSFIRALHALRHPESEFETEAHDARHSAQWTVPLGCLSTVIIEMPPDESALGEFEKEAWREQSQIMASTSTLSAEARYTSWVRGRVVTATNTAPNQGVSVIDVVCHI</sequence>
<accession>A0AAD7E7P2</accession>
<keyword evidence="1" id="KW-0472">Membrane</keyword>
<feature type="transmembrane region" description="Helical" evidence="1">
    <location>
        <begin position="16"/>
        <end position="39"/>
    </location>
</feature>
<feature type="transmembrane region" description="Helical" evidence="1">
    <location>
        <begin position="131"/>
        <end position="153"/>
    </location>
</feature>
<dbReference type="AlphaFoldDB" id="A0AAD7E7P2"/>
<evidence type="ECO:0000256" key="1">
    <source>
        <dbReference type="SAM" id="Phobius"/>
    </source>
</evidence>
<dbReference type="EMBL" id="JARIHO010000123">
    <property type="protein sequence ID" value="KAJ7301961.1"/>
    <property type="molecule type" value="Genomic_DNA"/>
</dbReference>
<gene>
    <name evidence="2" type="ORF">DFH08DRAFT_978293</name>
</gene>
<feature type="transmembrane region" description="Helical" evidence="1">
    <location>
        <begin position="83"/>
        <end position="105"/>
    </location>
</feature>
<keyword evidence="3" id="KW-1185">Reference proteome</keyword>